<evidence type="ECO:0000256" key="5">
    <source>
        <dbReference type="ARBA" id="ARBA00022540"/>
    </source>
</evidence>
<dbReference type="InterPro" id="IPR016189">
    <property type="entry name" value="Transl_init_fac_IF2/IF5_N"/>
</dbReference>
<dbReference type="SMART" id="SM00653">
    <property type="entry name" value="eIF2B_5"/>
    <property type="match status" value="1"/>
</dbReference>
<dbReference type="AlphaFoldDB" id="A0A520KRH1"/>
<dbReference type="PANTHER" id="PTHR23001">
    <property type="entry name" value="EUKARYOTIC TRANSLATION INITIATION FACTOR"/>
    <property type="match status" value="1"/>
</dbReference>
<dbReference type="GO" id="GO:0003743">
    <property type="term" value="F:translation initiation factor activity"/>
    <property type="evidence" value="ECO:0007669"/>
    <property type="project" value="UniProtKB-UniRule"/>
</dbReference>
<dbReference type="HAMAP" id="MF_00232">
    <property type="entry name" value="eIF_2_beta"/>
    <property type="match status" value="1"/>
</dbReference>
<feature type="domain" description="Translation initiation factor IF2/IF5" evidence="10">
    <location>
        <begin position="22"/>
        <end position="129"/>
    </location>
</feature>
<organism evidence="11 12">
    <name type="scientific">Methanoliparum thermophilum</name>
    <dbReference type="NCBI Taxonomy" id="2491083"/>
    <lineage>
        <taxon>Archaea</taxon>
        <taxon>Methanobacteriati</taxon>
        <taxon>Methanobacteriota</taxon>
        <taxon>Candidatus Methanoliparia</taxon>
        <taxon>Candidatus Methanoliparales</taxon>
        <taxon>Candidatus Methanoliparaceae</taxon>
        <taxon>Candidatus Methanoliparum</taxon>
    </lineage>
</organism>
<evidence type="ECO:0000313" key="11">
    <source>
        <dbReference type="EMBL" id="RZN64268.1"/>
    </source>
</evidence>
<proteinExistence type="inferred from homology"/>
<dbReference type="InterPro" id="IPR045196">
    <property type="entry name" value="IF2/IF5"/>
</dbReference>
<name>A0A520KRH1_METT2</name>
<dbReference type="SUPFAM" id="SSF100966">
    <property type="entry name" value="Translation initiation factor 2 beta, aIF2beta, N-terminal domain"/>
    <property type="match status" value="1"/>
</dbReference>
<evidence type="ECO:0000256" key="3">
    <source>
        <dbReference type="ARBA" id="ARBA00011243"/>
    </source>
</evidence>
<dbReference type="Proteomes" id="UP000317158">
    <property type="component" value="Unassembled WGS sequence"/>
</dbReference>
<accession>A0A520KRH1</accession>
<dbReference type="Gene3D" id="3.30.30.170">
    <property type="match status" value="1"/>
</dbReference>
<gene>
    <name evidence="9" type="primary">eif2b</name>
    <name evidence="11" type="ORF">EF806_05040</name>
</gene>
<evidence type="ECO:0000256" key="1">
    <source>
        <dbReference type="ARBA" id="ARBA00003323"/>
    </source>
</evidence>
<evidence type="ECO:0000256" key="7">
    <source>
        <dbReference type="ARBA" id="ARBA00031466"/>
    </source>
</evidence>
<evidence type="ECO:0000256" key="6">
    <source>
        <dbReference type="ARBA" id="ARBA00022917"/>
    </source>
</evidence>
<comment type="caution">
    <text evidence="11">The sequence shown here is derived from an EMBL/GenBank/DDBJ whole genome shotgun (WGS) entry which is preliminary data.</text>
</comment>
<evidence type="ECO:0000259" key="10">
    <source>
        <dbReference type="SMART" id="SM00653"/>
    </source>
</evidence>
<dbReference type="NCBIfam" id="NF003067">
    <property type="entry name" value="PRK03988.1"/>
    <property type="match status" value="1"/>
</dbReference>
<comment type="similarity">
    <text evidence="2 9">Belongs to the eIF-2-beta/eIF-5 family.</text>
</comment>
<evidence type="ECO:0000313" key="12">
    <source>
        <dbReference type="Proteomes" id="UP000317158"/>
    </source>
</evidence>
<evidence type="ECO:0000256" key="9">
    <source>
        <dbReference type="HAMAP-Rule" id="MF_00232"/>
    </source>
</evidence>
<dbReference type="SUPFAM" id="SSF75689">
    <property type="entry name" value="Zinc-binding domain of translation initiation factor 2 beta"/>
    <property type="match status" value="1"/>
</dbReference>
<dbReference type="PANTHER" id="PTHR23001:SF3">
    <property type="entry name" value="EUKARYOTIC TRANSLATION INITIATION FACTOR 2 SUBUNIT 2"/>
    <property type="match status" value="1"/>
</dbReference>
<dbReference type="InterPro" id="IPR016190">
    <property type="entry name" value="Transl_init_fac_IF2/IF5_Zn-bd"/>
</dbReference>
<keyword evidence="5 9" id="KW-0396">Initiation factor</keyword>
<keyword evidence="6 9" id="KW-0648">Protein biosynthesis</keyword>
<evidence type="ECO:0000256" key="8">
    <source>
        <dbReference type="ARBA" id="ARBA00032408"/>
    </source>
</evidence>
<protein>
    <recommendedName>
        <fullName evidence="4 9">Translation initiation factor 2 subunit beta</fullName>
    </recommendedName>
    <alternativeName>
        <fullName evidence="7 9">aIF2-beta</fullName>
    </alternativeName>
    <alternativeName>
        <fullName evidence="8 9">eIF-2-beta</fullName>
    </alternativeName>
</protein>
<comment type="function">
    <text evidence="1 9">eIF-2 functions in the early steps of protein synthesis by forming a ternary complex with GTP and initiator tRNA.</text>
</comment>
<dbReference type="InterPro" id="IPR004458">
    <property type="entry name" value="TIF2_bsu_arc"/>
</dbReference>
<dbReference type="InterPro" id="IPR002735">
    <property type="entry name" value="Transl_init_fac_IF2/IF5_dom"/>
</dbReference>
<dbReference type="EMBL" id="RXIF01000008">
    <property type="protein sequence ID" value="RZN64268.1"/>
    <property type="molecule type" value="Genomic_DNA"/>
</dbReference>
<dbReference type="Pfam" id="PF01873">
    <property type="entry name" value="eIF-5_eIF-2B"/>
    <property type="match status" value="1"/>
</dbReference>
<dbReference type="NCBIfam" id="TIGR00311">
    <property type="entry name" value="aIF-2beta"/>
    <property type="match status" value="1"/>
</dbReference>
<evidence type="ECO:0000256" key="4">
    <source>
        <dbReference type="ARBA" id="ARBA00022314"/>
    </source>
</evidence>
<evidence type="ECO:0000256" key="2">
    <source>
        <dbReference type="ARBA" id="ARBA00010397"/>
    </source>
</evidence>
<sequence length="147" mass="16773">MEDYDKLLDKAFKKIPVQAIRSDRFVLPQARVFTSGKTTIIDNMKEIADTLNRDKAHIIKYLSKELGTAGKEEENRAIFQGRFSQNQINELIKYYSNEYVICLECGRPDTRLIRVGRVMTLRCDACGGHRPIKKVRAKKTSMDGGSS</sequence>
<comment type="subunit">
    <text evidence="3 9">Heterotrimer composed of an alpha, a beta and a gamma chain.</text>
</comment>
<reference evidence="11 12" key="1">
    <citation type="journal article" date="2019" name="Nat. Microbiol.">
        <title>Wide diversity of methane and short-chain alkane metabolisms in uncultured archaea.</title>
        <authorList>
            <person name="Borrel G."/>
            <person name="Adam P.S."/>
            <person name="McKay L.J."/>
            <person name="Chen L.X."/>
            <person name="Sierra-Garcia I.N."/>
            <person name="Sieber C.M."/>
            <person name="Letourneur Q."/>
            <person name="Ghozlane A."/>
            <person name="Andersen G.L."/>
            <person name="Li W.J."/>
            <person name="Hallam S.J."/>
            <person name="Muyzer G."/>
            <person name="de Oliveira V.M."/>
            <person name="Inskeep W.P."/>
            <person name="Banfield J.F."/>
            <person name="Gribaldo S."/>
        </authorList>
    </citation>
    <scope>NUCLEOTIDE SEQUENCE [LARGE SCALE GENOMIC DNA]</scope>
    <source>
        <strain evidence="11">NM1a</strain>
    </source>
</reference>